<dbReference type="PANTHER" id="PTHR33169">
    <property type="entry name" value="PADR-FAMILY TRANSCRIPTIONAL REGULATOR"/>
    <property type="match status" value="1"/>
</dbReference>
<dbReference type="SUPFAM" id="SSF46785">
    <property type="entry name" value="Winged helix' DNA-binding domain"/>
    <property type="match status" value="1"/>
</dbReference>
<evidence type="ECO:0000313" key="3">
    <source>
        <dbReference type="Proteomes" id="UP000253303"/>
    </source>
</evidence>
<dbReference type="InterPro" id="IPR052509">
    <property type="entry name" value="Metal_resp_DNA-bind_regulator"/>
</dbReference>
<dbReference type="InterPro" id="IPR005149">
    <property type="entry name" value="Tscrpt_reg_PadR_N"/>
</dbReference>
<dbReference type="OrthoDB" id="8443918at2"/>
<feature type="domain" description="Transcription regulator PadR N-terminal" evidence="1">
    <location>
        <begin position="15"/>
        <end position="90"/>
    </location>
</feature>
<dbReference type="RefSeq" id="WP_113979481.1">
    <property type="nucleotide sequence ID" value="NZ_QMEY01000001.1"/>
</dbReference>
<dbReference type="Proteomes" id="UP000253303">
    <property type="component" value="Unassembled WGS sequence"/>
</dbReference>
<keyword evidence="3" id="KW-1185">Reference proteome</keyword>
<dbReference type="Gene3D" id="1.10.10.10">
    <property type="entry name" value="Winged helix-like DNA-binding domain superfamily/Winged helix DNA-binding domain"/>
    <property type="match status" value="1"/>
</dbReference>
<accession>A0A366M7G8</accession>
<dbReference type="InterPro" id="IPR036388">
    <property type="entry name" value="WH-like_DNA-bd_sf"/>
</dbReference>
<evidence type="ECO:0000259" key="1">
    <source>
        <dbReference type="Pfam" id="PF03551"/>
    </source>
</evidence>
<name>A0A366M7G8_9ACTN</name>
<protein>
    <submittedName>
        <fullName evidence="2">PadR family transcriptional regulator</fullName>
    </submittedName>
</protein>
<dbReference type="InterPro" id="IPR036390">
    <property type="entry name" value="WH_DNA-bd_sf"/>
</dbReference>
<sequence length="215" mass="24573">MARQRKVNNMLGLAVLSALVERPMHPYEMAVVLRERGKDEDMPIKWGTLYTVVRNLEKYGFITVSESVRDGSHPERTIYQITEEGRAEFADWVRDLLAEPEREQPKFMAALSVWQILGPEEATRLLHQRLTLLDTEIADRRAALAGYAGDVPRVFLVESEYGLAMREAEAAWIRSLLDELTTGSFPHLAAWREWYETGRLPSEVRSLAERGGQTD</sequence>
<proteinExistence type="predicted"/>
<organism evidence="2 3">
    <name type="scientific">Spongiactinospora rosea</name>
    <dbReference type="NCBI Taxonomy" id="2248750"/>
    <lineage>
        <taxon>Bacteria</taxon>
        <taxon>Bacillati</taxon>
        <taxon>Actinomycetota</taxon>
        <taxon>Actinomycetes</taxon>
        <taxon>Streptosporangiales</taxon>
        <taxon>Streptosporangiaceae</taxon>
        <taxon>Spongiactinospora</taxon>
    </lineage>
</organism>
<evidence type="ECO:0000313" key="2">
    <source>
        <dbReference type="EMBL" id="RBQ22188.1"/>
    </source>
</evidence>
<dbReference type="AlphaFoldDB" id="A0A366M7G8"/>
<dbReference type="PANTHER" id="PTHR33169:SF14">
    <property type="entry name" value="TRANSCRIPTIONAL REGULATOR RV3488"/>
    <property type="match status" value="1"/>
</dbReference>
<comment type="caution">
    <text evidence="2">The sequence shown here is derived from an EMBL/GenBank/DDBJ whole genome shotgun (WGS) entry which is preliminary data.</text>
</comment>
<gene>
    <name evidence="2" type="ORF">DP939_03385</name>
</gene>
<dbReference type="EMBL" id="QMEY01000001">
    <property type="protein sequence ID" value="RBQ22188.1"/>
    <property type="molecule type" value="Genomic_DNA"/>
</dbReference>
<dbReference type="Pfam" id="PF03551">
    <property type="entry name" value="PadR"/>
    <property type="match status" value="1"/>
</dbReference>
<reference evidence="2 3" key="1">
    <citation type="submission" date="2018-06" db="EMBL/GenBank/DDBJ databases">
        <title>Sphaerisporangium craniellae sp. nov., isolated from a marine sponge in the South China Sea.</title>
        <authorList>
            <person name="Li L."/>
        </authorList>
    </citation>
    <scope>NUCLEOTIDE SEQUENCE [LARGE SCALE GENOMIC DNA]</scope>
    <source>
        <strain evidence="2 3">LHW63015</strain>
    </source>
</reference>